<proteinExistence type="predicted"/>
<keyword evidence="2" id="KW-1185">Reference proteome</keyword>
<evidence type="ECO:0000313" key="1">
    <source>
        <dbReference type="EMBL" id="SFA51748.1"/>
    </source>
</evidence>
<reference evidence="2" key="1">
    <citation type="submission" date="2016-10" db="EMBL/GenBank/DDBJ databases">
        <authorList>
            <person name="Varghese N."/>
            <person name="Submissions S."/>
        </authorList>
    </citation>
    <scope>NUCLEOTIDE SEQUENCE [LARGE SCALE GENOMIC DNA]</scope>
    <source>
        <strain evidence="2">DSM 18130</strain>
    </source>
</reference>
<organism evidence="1 2">
    <name type="scientific">Pedobacter suwonensis</name>
    <dbReference type="NCBI Taxonomy" id="332999"/>
    <lineage>
        <taxon>Bacteria</taxon>
        <taxon>Pseudomonadati</taxon>
        <taxon>Bacteroidota</taxon>
        <taxon>Sphingobacteriia</taxon>
        <taxon>Sphingobacteriales</taxon>
        <taxon>Sphingobacteriaceae</taxon>
        <taxon>Pedobacter</taxon>
    </lineage>
</organism>
<accession>A0A1I0TIW7</accession>
<gene>
    <name evidence="1" type="ORF">SAMN04488511_110147</name>
</gene>
<protein>
    <submittedName>
        <fullName evidence="1">Uncharacterized protein</fullName>
    </submittedName>
</protein>
<evidence type="ECO:0000313" key="2">
    <source>
        <dbReference type="Proteomes" id="UP000198836"/>
    </source>
</evidence>
<sequence length="53" mass="6292">MKQGYCFKRRAKLISYINTEITEEIKIFRVFCASVANITLWHVQKEPELTEKS</sequence>
<dbReference type="Proteomes" id="UP000198836">
    <property type="component" value="Unassembled WGS sequence"/>
</dbReference>
<dbReference type="AlphaFoldDB" id="A0A1I0TIW7"/>
<name>A0A1I0TIW7_9SPHI</name>
<dbReference type="EMBL" id="FOJM01000010">
    <property type="protein sequence ID" value="SFA51748.1"/>
    <property type="molecule type" value="Genomic_DNA"/>
</dbReference>